<dbReference type="InterPro" id="IPR036457">
    <property type="entry name" value="PPM-type-like_dom_sf"/>
</dbReference>
<dbReference type="SMART" id="SM00331">
    <property type="entry name" value="PP2C_SIG"/>
    <property type="match status" value="1"/>
</dbReference>
<dbReference type="CDD" id="cd00143">
    <property type="entry name" value="PP2Cc"/>
    <property type="match status" value="1"/>
</dbReference>
<dbReference type="InterPro" id="IPR001932">
    <property type="entry name" value="PPM-type_phosphatase-like_dom"/>
</dbReference>
<dbReference type="Proteomes" id="UP000241803">
    <property type="component" value="Unassembled WGS sequence"/>
</dbReference>
<dbReference type="RefSeq" id="WP_107252356.1">
    <property type="nucleotide sequence ID" value="NZ_PYOC01000001.1"/>
</dbReference>
<accession>A0A2T3LEI8</accession>
<evidence type="ECO:0000313" key="2">
    <source>
        <dbReference type="EMBL" id="PSV49739.1"/>
    </source>
</evidence>
<comment type="caution">
    <text evidence="2">The sequence shown here is derived from an EMBL/GenBank/DDBJ whole genome shotgun (WGS) entry which is preliminary data.</text>
</comment>
<keyword evidence="3" id="KW-1185">Reference proteome</keyword>
<reference evidence="2 3" key="1">
    <citation type="submission" date="2018-03" db="EMBL/GenBank/DDBJ databases">
        <title>Whole genome sequencing of Histamine producing bacteria.</title>
        <authorList>
            <person name="Butler K."/>
        </authorList>
    </citation>
    <scope>NUCLEOTIDE SEQUENCE [LARGE SCALE GENOMIC DNA]</scope>
    <source>
        <strain evidence="2 3">ATCC 19614</strain>
    </source>
</reference>
<dbReference type="Pfam" id="PF13672">
    <property type="entry name" value="PP2C_2"/>
    <property type="match status" value="1"/>
</dbReference>
<dbReference type="Gene3D" id="3.60.40.10">
    <property type="entry name" value="PPM-type phosphatase domain"/>
    <property type="match status" value="1"/>
</dbReference>
<organism evidence="2 3">
    <name type="scientific">Photobacterium indicum</name>
    <dbReference type="NCBI Taxonomy" id="81447"/>
    <lineage>
        <taxon>Bacteria</taxon>
        <taxon>Pseudomonadati</taxon>
        <taxon>Pseudomonadota</taxon>
        <taxon>Gammaproteobacteria</taxon>
        <taxon>Vibrionales</taxon>
        <taxon>Vibrionaceae</taxon>
        <taxon>Photobacterium</taxon>
    </lineage>
</organism>
<dbReference type="AlphaFoldDB" id="A0A2T3LEI8"/>
<feature type="domain" description="PPM-type phosphatase" evidence="1">
    <location>
        <begin position="10"/>
        <end position="239"/>
    </location>
</feature>
<gene>
    <name evidence="2" type="ORF">C9J47_04025</name>
</gene>
<dbReference type="PROSITE" id="PS51746">
    <property type="entry name" value="PPM_2"/>
    <property type="match status" value="1"/>
</dbReference>
<evidence type="ECO:0000313" key="3">
    <source>
        <dbReference type="Proteomes" id="UP000241803"/>
    </source>
</evidence>
<dbReference type="EMBL" id="PYOC01000001">
    <property type="protein sequence ID" value="PSV49739.1"/>
    <property type="molecule type" value="Genomic_DNA"/>
</dbReference>
<name>A0A2T3LEI8_9GAMM</name>
<evidence type="ECO:0000259" key="1">
    <source>
        <dbReference type="PROSITE" id="PS51746"/>
    </source>
</evidence>
<protein>
    <recommendedName>
        <fullName evidence="1">PPM-type phosphatase domain-containing protein</fullName>
    </recommendedName>
</protein>
<proteinExistence type="predicted"/>
<sequence length="242" mass="26239">MEHYLELVEAVAFSHPKNCMEENEDAVLPAVITKNAIFIALADGVGGSDGGSTASNVAISTVRREILDNPDCNLKEFFHKVSSNINIEAEKQTNMKNMATTLVICKITSGKVEIANVGDSRAYVIEGKSAKKLTTDHTKKQELIDSGIFKSSELKGHHSGSLLTNSLRANKKFKIDVDTYESNSCSIVLVSDGVYQSFDGTRIVGNSGADNLLQLCSNLKKRVLNNGPHDDFSLVAVRFKSG</sequence>
<dbReference type="SUPFAM" id="SSF81606">
    <property type="entry name" value="PP2C-like"/>
    <property type="match status" value="1"/>
</dbReference>
<dbReference type="SMART" id="SM00332">
    <property type="entry name" value="PP2Cc"/>
    <property type="match status" value="1"/>
</dbReference>